<evidence type="ECO:0000313" key="2">
    <source>
        <dbReference type="Proteomes" id="UP000515928"/>
    </source>
</evidence>
<dbReference type="RefSeq" id="WP_187533812.1">
    <property type="nucleotide sequence ID" value="NZ_CBCSHU010000024.1"/>
</dbReference>
<dbReference type="KEGG" id="eio:H9L01_10035"/>
<sequence>MNETTQKLIESLESIESFLDEHGTQMDEESLKTCQNKIENIMKRLEGFTE</sequence>
<reference evidence="1 2" key="1">
    <citation type="submission" date="2020-08" db="EMBL/GenBank/DDBJ databases">
        <title>Genome sequence of Erysipelothrix inopinata DSM 15511T.</title>
        <authorList>
            <person name="Hyun D.-W."/>
            <person name="Bae J.-W."/>
        </authorList>
    </citation>
    <scope>NUCLEOTIDE SEQUENCE [LARGE SCALE GENOMIC DNA]</scope>
    <source>
        <strain evidence="1 2">DSM 15511</strain>
    </source>
</reference>
<organism evidence="1 2">
    <name type="scientific">Erysipelothrix inopinata</name>
    <dbReference type="NCBI Taxonomy" id="225084"/>
    <lineage>
        <taxon>Bacteria</taxon>
        <taxon>Bacillati</taxon>
        <taxon>Bacillota</taxon>
        <taxon>Erysipelotrichia</taxon>
        <taxon>Erysipelotrichales</taxon>
        <taxon>Erysipelotrichaceae</taxon>
        <taxon>Erysipelothrix</taxon>
    </lineage>
</organism>
<evidence type="ECO:0000313" key="1">
    <source>
        <dbReference type="EMBL" id="QNN60689.1"/>
    </source>
</evidence>
<protein>
    <submittedName>
        <fullName evidence="1">Uncharacterized protein</fullName>
    </submittedName>
</protein>
<dbReference type="EMBL" id="CP060715">
    <property type="protein sequence ID" value="QNN60689.1"/>
    <property type="molecule type" value="Genomic_DNA"/>
</dbReference>
<proteinExistence type="predicted"/>
<gene>
    <name evidence="1" type="ORF">H9L01_10035</name>
</gene>
<dbReference type="AlphaFoldDB" id="A0A7G9RYL4"/>
<name>A0A7G9RYL4_9FIRM</name>
<accession>A0A7G9RYL4</accession>
<keyword evidence="2" id="KW-1185">Reference proteome</keyword>
<dbReference type="Proteomes" id="UP000515928">
    <property type="component" value="Chromosome"/>
</dbReference>